<dbReference type="InterPro" id="IPR000415">
    <property type="entry name" value="Nitroreductase-like"/>
</dbReference>
<reference evidence="6" key="1">
    <citation type="submission" date="2020-06" db="EMBL/GenBank/DDBJ databases">
        <title>Unique genomic features of the anaerobic methanotrophic archaea.</title>
        <authorList>
            <person name="Chadwick G.L."/>
            <person name="Skennerton C.T."/>
            <person name="Laso-Perez R."/>
            <person name="Leu A.O."/>
            <person name="Speth D.R."/>
            <person name="Yu H."/>
            <person name="Morgan-Lang C."/>
            <person name="Hatzenpichler R."/>
            <person name="Goudeau D."/>
            <person name="Malmstrom R."/>
            <person name="Brazelton W.J."/>
            <person name="Woyke T."/>
            <person name="Hallam S.J."/>
            <person name="Tyson G.W."/>
            <person name="Wegener G."/>
            <person name="Boetius A."/>
            <person name="Orphan V."/>
        </authorList>
    </citation>
    <scope>NUCLEOTIDE SEQUENCE</scope>
</reference>
<proteinExistence type="predicted"/>
<evidence type="ECO:0000256" key="3">
    <source>
        <dbReference type="ARBA" id="ARBA00023002"/>
    </source>
</evidence>
<keyword evidence="6" id="KW-0436">Ligase</keyword>
<dbReference type="SUPFAM" id="SSF55469">
    <property type="entry name" value="FMN-dependent nitroreductase-like"/>
    <property type="match status" value="1"/>
</dbReference>
<keyword evidence="3" id="KW-0560">Oxidoreductase</keyword>
<dbReference type="InterPro" id="IPR029479">
    <property type="entry name" value="Nitroreductase"/>
</dbReference>
<keyword evidence="1" id="KW-0285">Flavoprotein</keyword>
<dbReference type="Gene3D" id="3.40.109.10">
    <property type="entry name" value="NADH Oxidase"/>
    <property type="match status" value="1"/>
</dbReference>
<dbReference type="EMBL" id="MT631688">
    <property type="protein sequence ID" value="QNO57429.1"/>
    <property type="molecule type" value="Genomic_DNA"/>
</dbReference>
<evidence type="ECO:0000256" key="2">
    <source>
        <dbReference type="ARBA" id="ARBA00022643"/>
    </source>
</evidence>
<feature type="region of interest" description="Disordered" evidence="4">
    <location>
        <begin position="216"/>
        <end position="238"/>
    </location>
</feature>
<organism evidence="6">
    <name type="scientific">Candidatus Methanophaga sp. ANME-1 ERB7</name>
    <dbReference type="NCBI Taxonomy" id="2759913"/>
    <lineage>
        <taxon>Archaea</taxon>
        <taxon>Methanobacteriati</taxon>
        <taxon>Methanobacteriota</taxon>
        <taxon>Stenosarchaea group</taxon>
        <taxon>Methanomicrobia</taxon>
        <taxon>Candidatus Methanophagales</taxon>
        <taxon>Candidatus Methanophagaceae</taxon>
        <taxon>Candidatus Methanophaga</taxon>
    </lineage>
</organism>
<protein>
    <submittedName>
        <fullName evidence="6">Bifunctional F420 biosynthesis protein FbiB</fullName>
        <ecNumber evidence="6">6.3.2.34</ecNumber>
    </submittedName>
</protein>
<dbReference type="EC" id="6.3.2.34" evidence="6"/>
<gene>
    <name evidence="6" type="primary">fbiB</name>
    <name evidence="6" type="ORF">FKKJMMIK_00027</name>
</gene>
<dbReference type="InterPro" id="IPR050627">
    <property type="entry name" value="Nitroreductase/BluB"/>
</dbReference>
<dbReference type="AlphaFoldDB" id="A0A7G9ZAZ5"/>
<keyword evidence="2" id="KW-0288">FMN</keyword>
<feature type="domain" description="Nitroreductase" evidence="5">
    <location>
        <begin position="7"/>
        <end position="198"/>
    </location>
</feature>
<evidence type="ECO:0000313" key="6">
    <source>
        <dbReference type="EMBL" id="QNO57429.1"/>
    </source>
</evidence>
<dbReference type="GO" id="GO:0016491">
    <property type="term" value="F:oxidoreductase activity"/>
    <property type="evidence" value="ECO:0007669"/>
    <property type="project" value="UniProtKB-KW"/>
</dbReference>
<dbReference type="Pfam" id="PF00881">
    <property type="entry name" value="Nitroreductase"/>
    <property type="match status" value="1"/>
</dbReference>
<evidence type="ECO:0000259" key="5">
    <source>
        <dbReference type="Pfam" id="PF00881"/>
    </source>
</evidence>
<dbReference type="GO" id="GO:0052619">
    <property type="term" value="F:coenzyme F420-1:gamma-L-glutamate ligase activity"/>
    <property type="evidence" value="ECO:0007669"/>
    <property type="project" value="UniProtKB-EC"/>
</dbReference>
<sequence length="238" mass="27053">MELLEAIKSRKSIRAFKPDQVPREVLTELLEVARWAPSGTNTQPWEFIVLTEKVLHELSHAFVEKVRSGDIMKLIQPDIEMFKSPAKGIYGRREQKFFKQFLDLLEPEEGKSKMQKWFELSANRYGAPALIIVVADKSAPGWFIFDIGSITQTIALAAQEFGLGTCILGGVAFFPDEVRRIANIPESKQVIIGIAIGYPDWAHPLNSLRTEREPVEKQVTWRGMGEEEEKNNEKRKGN</sequence>
<dbReference type="PANTHER" id="PTHR23026:SF90">
    <property type="entry name" value="IODOTYROSINE DEIODINASE 1"/>
    <property type="match status" value="1"/>
</dbReference>
<accession>A0A7G9ZAZ5</accession>
<dbReference type="PANTHER" id="PTHR23026">
    <property type="entry name" value="NADPH NITROREDUCTASE"/>
    <property type="match status" value="1"/>
</dbReference>
<dbReference type="CDD" id="cd02136">
    <property type="entry name" value="PnbA_NfnB-like"/>
    <property type="match status" value="1"/>
</dbReference>
<evidence type="ECO:0000256" key="1">
    <source>
        <dbReference type="ARBA" id="ARBA00022630"/>
    </source>
</evidence>
<name>A0A7G9ZAZ5_9EURY</name>
<evidence type="ECO:0000256" key="4">
    <source>
        <dbReference type="SAM" id="MobiDB-lite"/>
    </source>
</evidence>